<dbReference type="OrthoDB" id="194358at2759"/>
<comment type="caution">
    <text evidence="2">The sequence shown here is derived from an EMBL/GenBank/DDBJ whole genome shotgun (WGS) entry which is preliminary data.</text>
</comment>
<dbReference type="Pfam" id="PF07525">
    <property type="entry name" value="SOCS_box"/>
    <property type="match status" value="1"/>
</dbReference>
<evidence type="ECO:0000313" key="3">
    <source>
        <dbReference type="Proteomes" id="UP000499080"/>
    </source>
</evidence>
<dbReference type="Proteomes" id="UP000499080">
    <property type="component" value="Unassembled WGS sequence"/>
</dbReference>
<protein>
    <recommendedName>
        <fullName evidence="1">SOCS box domain-containing protein</fullName>
    </recommendedName>
</protein>
<sequence length="130" mass="15438">MYIFQHHAYFPIYSELYDLPEASEALRLVWSSIPDCFVSLQEMKDAYEHVFPAEVMSAAHSFYEETIRQTVSCREPRSLTQYCRSVVRKSLYNSKQWLPDGIKQLKLPPRFEPFLNLQRDNLRPENFQAL</sequence>
<proteinExistence type="predicted"/>
<dbReference type="AlphaFoldDB" id="A0A4Y2RIV2"/>
<gene>
    <name evidence="2" type="ORF">AVEN_137485_1</name>
</gene>
<dbReference type="GO" id="GO:0035556">
    <property type="term" value="P:intracellular signal transduction"/>
    <property type="evidence" value="ECO:0007669"/>
    <property type="project" value="InterPro"/>
</dbReference>
<accession>A0A4Y2RIV2</accession>
<organism evidence="2 3">
    <name type="scientific">Araneus ventricosus</name>
    <name type="common">Orbweaver spider</name>
    <name type="synonym">Epeira ventricosa</name>
    <dbReference type="NCBI Taxonomy" id="182803"/>
    <lineage>
        <taxon>Eukaryota</taxon>
        <taxon>Metazoa</taxon>
        <taxon>Ecdysozoa</taxon>
        <taxon>Arthropoda</taxon>
        <taxon>Chelicerata</taxon>
        <taxon>Arachnida</taxon>
        <taxon>Araneae</taxon>
        <taxon>Araneomorphae</taxon>
        <taxon>Entelegynae</taxon>
        <taxon>Araneoidea</taxon>
        <taxon>Araneidae</taxon>
        <taxon>Araneus</taxon>
    </lineage>
</organism>
<evidence type="ECO:0000313" key="2">
    <source>
        <dbReference type="EMBL" id="GBN74835.1"/>
    </source>
</evidence>
<feature type="domain" description="SOCS box" evidence="1">
    <location>
        <begin position="66"/>
        <end position="115"/>
    </location>
</feature>
<dbReference type="PROSITE" id="PS50225">
    <property type="entry name" value="SOCS"/>
    <property type="match status" value="1"/>
</dbReference>
<dbReference type="SUPFAM" id="SSF158235">
    <property type="entry name" value="SOCS box-like"/>
    <property type="match status" value="1"/>
</dbReference>
<dbReference type="EMBL" id="BGPR01017001">
    <property type="protein sequence ID" value="GBN74835.1"/>
    <property type="molecule type" value="Genomic_DNA"/>
</dbReference>
<evidence type="ECO:0000259" key="1">
    <source>
        <dbReference type="PROSITE" id="PS50225"/>
    </source>
</evidence>
<keyword evidence="3" id="KW-1185">Reference proteome</keyword>
<dbReference type="InterPro" id="IPR001496">
    <property type="entry name" value="SOCS_box"/>
</dbReference>
<reference evidence="2 3" key="1">
    <citation type="journal article" date="2019" name="Sci. Rep.">
        <title>Orb-weaving spider Araneus ventricosus genome elucidates the spidroin gene catalogue.</title>
        <authorList>
            <person name="Kono N."/>
            <person name="Nakamura H."/>
            <person name="Ohtoshi R."/>
            <person name="Moran D.A.P."/>
            <person name="Shinohara A."/>
            <person name="Yoshida Y."/>
            <person name="Fujiwara M."/>
            <person name="Mori M."/>
            <person name="Tomita M."/>
            <person name="Arakawa K."/>
        </authorList>
    </citation>
    <scope>NUCLEOTIDE SEQUENCE [LARGE SCALE GENOMIC DNA]</scope>
</reference>
<name>A0A4Y2RIV2_ARAVE</name>
<dbReference type="InterPro" id="IPR036036">
    <property type="entry name" value="SOCS_box-like_dom_sf"/>
</dbReference>